<dbReference type="EMBL" id="CATQJL010000223">
    <property type="protein sequence ID" value="CAJ0599184.1"/>
    <property type="molecule type" value="Genomic_DNA"/>
</dbReference>
<dbReference type="InterPro" id="IPR016186">
    <property type="entry name" value="C-type_lectin-like/link_sf"/>
</dbReference>
<sequence length="153" mass="17704">MNFRDVSERLGNLQTFFWETFGDAERKCNTFGGHLASIHSEKENSIVIEMAKSGIRLTHNTCCQMTWIGLVRSDYMNFSASKTVKWTWTDGTEVDFLSWYPGGPDNWNNDQGCAALYADPFAEDDNVKFYQKWNDVECSLNLRNYVCKKMTLH</sequence>
<dbReference type="InterPro" id="IPR016187">
    <property type="entry name" value="CTDL_fold"/>
</dbReference>
<dbReference type="Proteomes" id="UP001176961">
    <property type="component" value="Unassembled WGS sequence"/>
</dbReference>
<dbReference type="PROSITE" id="PS50041">
    <property type="entry name" value="C_TYPE_LECTIN_2"/>
    <property type="match status" value="1"/>
</dbReference>
<comment type="caution">
    <text evidence="2">The sequence shown here is derived from an EMBL/GenBank/DDBJ whole genome shotgun (WGS) entry which is preliminary data.</text>
</comment>
<dbReference type="InterPro" id="IPR001304">
    <property type="entry name" value="C-type_lectin-like"/>
</dbReference>
<proteinExistence type="predicted"/>
<organism evidence="2 3">
    <name type="scientific">Cylicocyclus nassatus</name>
    <name type="common">Nematode worm</name>
    <dbReference type="NCBI Taxonomy" id="53992"/>
    <lineage>
        <taxon>Eukaryota</taxon>
        <taxon>Metazoa</taxon>
        <taxon>Ecdysozoa</taxon>
        <taxon>Nematoda</taxon>
        <taxon>Chromadorea</taxon>
        <taxon>Rhabditida</taxon>
        <taxon>Rhabditina</taxon>
        <taxon>Rhabditomorpha</taxon>
        <taxon>Strongyloidea</taxon>
        <taxon>Strongylidae</taxon>
        <taxon>Cylicocyclus</taxon>
    </lineage>
</organism>
<keyword evidence="3" id="KW-1185">Reference proteome</keyword>
<accession>A0AA36GVQ9</accession>
<name>A0AA36GVQ9_CYLNA</name>
<evidence type="ECO:0000259" key="1">
    <source>
        <dbReference type="PROSITE" id="PS50041"/>
    </source>
</evidence>
<dbReference type="PANTHER" id="PTHR22803">
    <property type="entry name" value="MANNOSE, PHOSPHOLIPASE, LECTIN RECEPTOR RELATED"/>
    <property type="match status" value="1"/>
</dbReference>
<feature type="domain" description="C-type lectin" evidence="1">
    <location>
        <begin position="20"/>
        <end position="139"/>
    </location>
</feature>
<evidence type="ECO:0000313" key="2">
    <source>
        <dbReference type="EMBL" id="CAJ0599184.1"/>
    </source>
</evidence>
<evidence type="ECO:0000313" key="3">
    <source>
        <dbReference type="Proteomes" id="UP001176961"/>
    </source>
</evidence>
<dbReference type="SUPFAM" id="SSF56436">
    <property type="entry name" value="C-type lectin-like"/>
    <property type="match status" value="1"/>
</dbReference>
<dbReference type="SMART" id="SM00034">
    <property type="entry name" value="CLECT"/>
    <property type="match status" value="1"/>
</dbReference>
<reference evidence="2" key="1">
    <citation type="submission" date="2023-07" db="EMBL/GenBank/DDBJ databases">
        <authorList>
            <consortium name="CYATHOMIX"/>
        </authorList>
    </citation>
    <scope>NUCLEOTIDE SEQUENCE</scope>
    <source>
        <strain evidence="2">N/A</strain>
    </source>
</reference>
<protein>
    <recommendedName>
        <fullName evidence="1">C-type lectin domain-containing protein</fullName>
    </recommendedName>
</protein>
<gene>
    <name evidence="2" type="ORF">CYNAS_LOCUS11167</name>
</gene>
<dbReference type="AlphaFoldDB" id="A0AA36GVQ9"/>
<dbReference type="Pfam" id="PF00059">
    <property type="entry name" value="Lectin_C"/>
    <property type="match status" value="1"/>
</dbReference>
<dbReference type="InterPro" id="IPR050111">
    <property type="entry name" value="C-type_lectin/snaclec_domain"/>
</dbReference>
<dbReference type="Gene3D" id="3.10.100.10">
    <property type="entry name" value="Mannose-Binding Protein A, subunit A"/>
    <property type="match status" value="1"/>
</dbReference>